<protein>
    <recommendedName>
        <fullName evidence="1">lipid-A-disaccharide synthase</fullName>
        <ecNumber evidence="1">2.4.1.182</ecNumber>
    </recommendedName>
</protein>
<keyword evidence="4" id="KW-0328">Glycosyltransferase</keyword>
<evidence type="ECO:0000256" key="1">
    <source>
        <dbReference type="ARBA" id="ARBA00012687"/>
    </source>
</evidence>
<evidence type="ECO:0000256" key="4">
    <source>
        <dbReference type="ARBA" id="ARBA00022676"/>
    </source>
</evidence>
<reference evidence="8" key="1">
    <citation type="submission" date="2018-05" db="EMBL/GenBank/DDBJ databases">
        <authorList>
            <person name="Lanie J.A."/>
            <person name="Ng W.-L."/>
            <person name="Kazmierczak K.M."/>
            <person name="Andrzejewski T.M."/>
            <person name="Davidsen T.M."/>
            <person name="Wayne K.J."/>
            <person name="Tettelin H."/>
            <person name="Glass J.I."/>
            <person name="Rusch D."/>
            <person name="Podicherti R."/>
            <person name="Tsui H.-C.T."/>
            <person name="Winkler M.E."/>
        </authorList>
    </citation>
    <scope>NUCLEOTIDE SEQUENCE</scope>
</reference>
<feature type="non-terminal residue" evidence="8">
    <location>
        <position position="1"/>
    </location>
</feature>
<keyword evidence="5" id="KW-0808">Transferase</keyword>
<evidence type="ECO:0000256" key="2">
    <source>
        <dbReference type="ARBA" id="ARBA00022516"/>
    </source>
</evidence>
<dbReference type="GO" id="GO:0008915">
    <property type="term" value="F:lipid-A-disaccharide synthase activity"/>
    <property type="evidence" value="ECO:0007669"/>
    <property type="project" value="UniProtKB-EC"/>
</dbReference>
<dbReference type="AlphaFoldDB" id="A0A382KCY5"/>
<dbReference type="GO" id="GO:0005543">
    <property type="term" value="F:phospholipid binding"/>
    <property type="evidence" value="ECO:0007669"/>
    <property type="project" value="TreeGrafter"/>
</dbReference>
<evidence type="ECO:0000313" key="8">
    <source>
        <dbReference type="EMBL" id="SVC22039.1"/>
    </source>
</evidence>
<evidence type="ECO:0000256" key="7">
    <source>
        <dbReference type="ARBA" id="ARBA00048975"/>
    </source>
</evidence>
<dbReference type="GO" id="GO:0009245">
    <property type="term" value="P:lipid A biosynthetic process"/>
    <property type="evidence" value="ECO:0007669"/>
    <property type="project" value="UniProtKB-KW"/>
</dbReference>
<evidence type="ECO:0000256" key="6">
    <source>
        <dbReference type="ARBA" id="ARBA00023098"/>
    </source>
</evidence>
<accession>A0A382KCY5</accession>
<proteinExistence type="predicted"/>
<sequence length="283" mass="30526">VQAIDRSMTIAMVAGEASGDNLGASLMRQLRLKAPDIVFIGVGGSAMRGEGLDSLVDMDRLSVNGFVDPILRLPELIRILVKIRNRILGSGADCFVGIDSNFFNILLAGMLRPRGVKTVQYVSPTVWAWRSGRIRRIKRNVDLMLTLFPFEEAVYLEHGIPVAFVGHPKAAEIDPEEGIAERSAARAALLLPDDASVVAVLPGSRSSEVDTSGRDFFAAASLLKHRVDMFLVPAANDQRQAQITQLLNDYPDLEASVRVLSGDSRTAMTAADVVLANSGTATL</sequence>
<dbReference type="GO" id="GO:0016020">
    <property type="term" value="C:membrane"/>
    <property type="evidence" value="ECO:0007669"/>
    <property type="project" value="GOC"/>
</dbReference>
<keyword evidence="2" id="KW-0444">Lipid biosynthesis</keyword>
<organism evidence="8">
    <name type="scientific">marine metagenome</name>
    <dbReference type="NCBI Taxonomy" id="408172"/>
    <lineage>
        <taxon>unclassified sequences</taxon>
        <taxon>metagenomes</taxon>
        <taxon>ecological metagenomes</taxon>
    </lineage>
</organism>
<gene>
    <name evidence="8" type="ORF">METZ01_LOCUS274893</name>
</gene>
<dbReference type="Pfam" id="PF02684">
    <property type="entry name" value="LpxB"/>
    <property type="match status" value="1"/>
</dbReference>
<name>A0A382KCY5_9ZZZZ</name>
<evidence type="ECO:0000256" key="5">
    <source>
        <dbReference type="ARBA" id="ARBA00022679"/>
    </source>
</evidence>
<dbReference type="PANTHER" id="PTHR30372">
    <property type="entry name" value="LIPID-A-DISACCHARIDE SYNTHASE"/>
    <property type="match status" value="1"/>
</dbReference>
<dbReference type="InterPro" id="IPR003835">
    <property type="entry name" value="Glyco_trans_19"/>
</dbReference>
<feature type="non-terminal residue" evidence="8">
    <location>
        <position position="283"/>
    </location>
</feature>
<keyword evidence="3" id="KW-0441">Lipid A biosynthesis</keyword>
<evidence type="ECO:0000256" key="3">
    <source>
        <dbReference type="ARBA" id="ARBA00022556"/>
    </source>
</evidence>
<dbReference type="EMBL" id="UINC01079740">
    <property type="protein sequence ID" value="SVC22039.1"/>
    <property type="molecule type" value="Genomic_DNA"/>
</dbReference>
<comment type="catalytic activity">
    <reaction evidence="7">
        <text>a lipid X + a UDP-2-N,3-O-bis[(3R)-3-hydroxyacyl]-alpha-D-glucosamine = a lipid A disaccharide + UDP + H(+)</text>
        <dbReference type="Rhea" id="RHEA:67828"/>
        <dbReference type="ChEBI" id="CHEBI:15378"/>
        <dbReference type="ChEBI" id="CHEBI:58223"/>
        <dbReference type="ChEBI" id="CHEBI:137748"/>
        <dbReference type="ChEBI" id="CHEBI:176338"/>
        <dbReference type="ChEBI" id="CHEBI:176343"/>
        <dbReference type="EC" id="2.4.1.182"/>
    </reaction>
</comment>
<dbReference type="NCBIfam" id="TIGR00215">
    <property type="entry name" value="lpxB"/>
    <property type="match status" value="1"/>
</dbReference>
<keyword evidence="6" id="KW-0443">Lipid metabolism</keyword>
<dbReference type="EC" id="2.4.1.182" evidence="1"/>
<dbReference type="PANTHER" id="PTHR30372:SF4">
    <property type="entry name" value="LIPID-A-DISACCHARIDE SYNTHASE, MITOCHONDRIAL-RELATED"/>
    <property type="match status" value="1"/>
</dbReference>
<dbReference type="SUPFAM" id="SSF53756">
    <property type="entry name" value="UDP-Glycosyltransferase/glycogen phosphorylase"/>
    <property type="match status" value="1"/>
</dbReference>